<feature type="transmembrane region" description="Helical" evidence="6">
    <location>
        <begin position="454"/>
        <end position="475"/>
    </location>
</feature>
<dbReference type="InterPro" id="IPR051115">
    <property type="entry name" value="LAPTM_transporter"/>
</dbReference>
<feature type="transmembrane region" description="Helical" evidence="6">
    <location>
        <begin position="181"/>
        <end position="207"/>
    </location>
</feature>
<evidence type="ECO:0000313" key="8">
    <source>
        <dbReference type="WBParaSite" id="maker-uti_cns_0017835-snap-gene-0.1-mRNA-1"/>
    </source>
</evidence>
<dbReference type="WBParaSite" id="maker-uti_cns_0017835-snap-gene-0.1-mRNA-1">
    <property type="protein sequence ID" value="maker-uti_cns_0017835-snap-gene-0.1-mRNA-1"/>
    <property type="gene ID" value="maker-uti_cns_0017835-snap-gene-0.1"/>
</dbReference>
<keyword evidence="4 6" id="KW-0472">Membrane</keyword>
<dbReference type="GO" id="GO:0005765">
    <property type="term" value="C:lysosomal membrane"/>
    <property type="evidence" value="ECO:0007669"/>
    <property type="project" value="TreeGrafter"/>
</dbReference>
<protein>
    <submittedName>
        <fullName evidence="8">G_PROTEIN_RECEP_F1_2 domain-containing protein</fullName>
    </submittedName>
</protein>
<evidence type="ECO:0000256" key="1">
    <source>
        <dbReference type="ARBA" id="ARBA00004127"/>
    </source>
</evidence>
<evidence type="ECO:0000256" key="5">
    <source>
        <dbReference type="SAM" id="MobiDB-lite"/>
    </source>
</evidence>
<evidence type="ECO:0000256" key="3">
    <source>
        <dbReference type="ARBA" id="ARBA00022989"/>
    </source>
</evidence>
<feature type="transmembrane region" description="Helical" evidence="6">
    <location>
        <begin position="154"/>
        <end position="175"/>
    </location>
</feature>
<proteinExistence type="predicted"/>
<dbReference type="Proteomes" id="UP000095280">
    <property type="component" value="Unplaced"/>
</dbReference>
<dbReference type="GO" id="GO:0012505">
    <property type="term" value="C:endomembrane system"/>
    <property type="evidence" value="ECO:0007669"/>
    <property type="project" value="UniProtKB-SubCell"/>
</dbReference>
<feature type="transmembrane region" description="Helical" evidence="6">
    <location>
        <begin position="378"/>
        <end position="396"/>
    </location>
</feature>
<keyword evidence="3 6" id="KW-1133">Transmembrane helix</keyword>
<feature type="transmembrane region" description="Helical" evidence="6">
    <location>
        <begin position="528"/>
        <end position="547"/>
    </location>
</feature>
<accession>A0A1I8IWA8</accession>
<feature type="transmembrane region" description="Helical" evidence="6">
    <location>
        <begin position="721"/>
        <end position="743"/>
    </location>
</feature>
<organism evidence="7 8">
    <name type="scientific">Macrostomum lignano</name>
    <dbReference type="NCBI Taxonomy" id="282301"/>
    <lineage>
        <taxon>Eukaryota</taxon>
        <taxon>Metazoa</taxon>
        <taxon>Spiralia</taxon>
        <taxon>Lophotrochozoa</taxon>
        <taxon>Platyhelminthes</taxon>
        <taxon>Rhabditophora</taxon>
        <taxon>Macrostomorpha</taxon>
        <taxon>Macrostomida</taxon>
        <taxon>Macrostomidae</taxon>
        <taxon>Macrostomum</taxon>
    </lineage>
</organism>
<feature type="transmembrane region" description="Helical" evidence="6">
    <location>
        <begin position="680"/>
        <end position="700"/>
    </location>
</feature>
<name>A0A1I8IWA8_9PLAT</name>
<feature type="compositionally biased region" description="Basic and acidic residues" evidence="5">
    <location>
        <begin position="854"/>
        <end position="868"/>
    </location>
</feature>
<sequence>PLAMIFRLLRPGQTLRERGSSGRSAGDLDPAAANAAEYRCCLCLHVKTGTLLLGLWQVWVQLFVVSFLLAVLINPSLLSCIGGRLGNGAASSDLSTNQPDAKGVGDVLPNVVPTAAPSASAAAESVDEPSLPAIEVGGAGNLRRHHKLRRQDHALLLLIGLVSLLLALLLVVGTLRERAKYLMPYFCMQLFDFVINCLTVVGYFSYLPDAKAWLSGHRWPHDAAVRRFLLGLDDATLGFVMLVACMLYLMVKAYLLGMVWACYKFLLRKEAGHLRSVRRGLGEFDAEDDDMDSETATDPHLLMMHPPVPPVPPKYEDALKQPANLNAPPPYFPGSYRQATADDRSVGCKCLLLDPPAGPPATKTKKVASATLSVASKISGIALLLLLIFFSFAMELRAYEQSQKDKVCTRDDCDTSKFWELCLVTGKGTAMIGNLKIENLPSTIEVKHKPGNRLSTLFVITFVLFALPTCLSKMFECICKVIEQCNHSVWEAHSIFLIIWWVLQLVFASLQIRLAFKFRNLSIQRRLGLSWVLLSTIMAANISVWFATVGLELQGIKGAERSIKEGSYCEKLSINHINDLLYPFQIEYCVMASLLAFTMLSNMGLLAKQLRVQKSSDLDAASIKALLRQSDDSLRLQSSEADTIRQHSLMFLLSLLLLLISVAGPPLLASRTSTMNVKWIVFNALLVFLHSCGLLGLVLLSGYVRRSDKKPLGASHLADRLLLWLGSAAILLNGLYSLLGNIFNPQLKMHDLNGAEFANMTMLGLLPRQRQLPELKHIRINLKIANGFFNIIQSSVQSILLEWILVIYQNVCVRPERVRPEQVRPERVRPEWGQARAGQARAGQARAGQARAGQVRERVRPERVRPERHNGLSPKIRALINIMMVVNAAEWILSSLCFSFFFPSNHGDTVSLLLMPLQVFYRFHSAVCFHDFKRHLKMEKAAGTEPQAPEPEPIDFQDIFSEIEN</sequence>
<evidence type="ECO:0000256" key="2">
    <source>
        <dbReference type="ARBA" id="ARBA00022692"/>
    </source>
</evidence>
<reference evidence="8" key="1">
    <citation type="submission" date="2016-11" db="UniProtKB">
        <authorList>
            <consortium name="WormBaseParasite"/>
        </authorList>
    </citation>
    <scope>IDENTIFICATION</scope>
</reference>
<feature type="transmembrane region" description="Helical" evidence="6">
    <location>
        <begin position="649"/>
        <end position="668"/>
    </location>
</feature>
<feature type="transmembrane region" description="Helical" evidence="6">
    <location>
        <begin position="495"/>
        <end position="516"/>
    </location>
</feature>
<comment type="subcellular location">
    <subcellularLocation>
        <location evidence="1">Endomembrane system</location>
        <topology evidence="1">Multi-pass membrane protein</topology>
    </subcellularLocation>
</comment>
<feature type="transmembrane region" description="Helical" evidence="6">
    <location>
        <begin position="585"/>
        <end position="607"/>
    </location>
</feature>
<feature type="transmembrane region" description="Helical" evidence="6">
    <location>
        <begin position="58"/>
        <end position="78"/>
    </location>
</feature>
<dbReference type="AlphaFoldDB" id="A0A1I8IWA8"/>
<dbReference type="PANTHER" id="PTHR12479:SF10">
    <property type="entry name" value="LYSOSOMAL-ASSOCIATED TRANSMEMBRANE PROTEIN"/>
    <property type="match status" value="1"/>
</dbReference>
<evidence type="ECO:0000313" key="7">
    <source>
        <dbReference type="Proteomes" id="UP000095280"/>
    </source>
</evidence>
<feature type="region of interest" description="Disordered" evidence="5">
    <location>
        <begin position="843"/>
        <end position="868"/>
    </location>
</feature>
<keyword evidence="2 6" id="KW-0812">Transmembrane</keyword>
<dbReference type="PANTHER" id="PTHR12479">
    <property type="entry name" value="LYSOSOMAL-ASSOCIATED TRANSMEMBRANE PROTEIN"/>
    <property type="match status" value="1"/>
</dbReference>
<feature type="compositionally biased region" description="Low complexity" evidence="5">
    <location>
        <begin position="843"/>
        <end position="853"/>
    </location>
</feature>
<feature type="transmembrane region" description="Helical" evidence="6">
    <location>
        <begin position="228"/>
        <end position="251"/>
    </location>
</feature>
<evidence type="ECO:0000256" key="4">
    <source>
        <dbReference type="ARBA" id="ARBA00023136"/>
    </source>
</evidence>
<evidence type="ECO:0000256" key="6">
    <source>
        <dbReference type="SAM" id="Phobius"/>
    </source>
</evidence>
<keyword evidence="7" id="KW-1185">Reference proteome</keyword>